<dbReference type="GO" id="GO:0046685">
    <property type="term" value="P:response to arsenic-containing substance"/>
    <property type="evidence" value="ECO:0007669"/>
    <property type="project" value="UniProtKB-KW"/>
</dbReference>
<evidence type="ECO:0000313" key="3">
    <source>
        <dbReference type="EMBL" id="MDE4908490.1"/>
    </source>
</evidence>
<evidence type="ECO:0000256" key="1">
    <source>
        <dbReference type="ARBA" id="ARBA00022849"/>
    </source>
</evidence>
<keyword evidence="1" id="KW-0059">Arsenical resistance</keyword>
<proteinExistence type="predicted"/>
<dbReference type="PANTHER" id="PTHR43428">
    <property type="entry name" value="ARSENATE REDUCTASE"/>
    <property type="match status" value="1"/>
</dbReference>
<dbReference type="RefSeq" id="WP_274925117.1">
    <property type="nucleotide sequence ID" value="NZ_JAKELO010000002.1"/>
</dbReference>
<comment type="caution">
    <text evidence="3">The sequence shown here is derived from an EMBL/GenBank/DDBJ whole genome shotgun (WGS) entry which is preliminary data.</text>
</comment>
<dbReference type="PANTHER" id="PTHR43428:SF1">
    <property type="entry name" value="ARSENATE REDUCTASE"/>
    <property type="match status" value="1"/>
</dbReference>
<feature type="domain" description="Phosphotyrosine protein phosphatase I" evidence="2">
    <location>
        <begin position="3"/>
        <end position="136"/>
    </location>
</feature>
<dbReference type="SUPFAM" id="SSF52788">
    <property type="entry name" value="Phosphotyrosine protein phosphatases I"/>
    <property type="match status" value="1"/>
</dbReference>
<gene>
    <name evidence="3" type="ORF">L0665_07710</name>
</gene>
<dbReference type="CDD" id="cd16345">
    <property type="entry name" value="LMWP_ArsC"/>
    <property type="match status" value="1"/>
</dbReference>
<dbReference type="Proteomes" id="UP001143747">
    <property type="component" value="Unassembled WGS sequence"/>
</dbReference>
<protein>
    <recommendedName>
        <fullName evidence="2">Phosphotyrosine protein phosphatase I domain-containing protein</fullName>
    </recommendedName>
</protein>
<reference evidence="3" key="1">
    <citation type="submission" date="2022-01" db="EMBL/GenBank/DDBJ databases">
        <title>Draft genome of Methanogenium marinum DSM 15558.</title>
        <authorList>
            <person name="Chen S.-C."/>
            <person name="You Y.-T."/>
        </authorList>
    </citation>
    <scope>NUCLEOTIDE SEQUENCE</scope>
    <source>
        <strain evidence="3">DSM 15558</strain>
    </source>
</reference>
<evidence type="ECO:0000259" key="2">
    <source>
        <dbReference type="SMART" id="SM00226"/>
    </source>
</evidence>
<evidence type="ECO:0000313" key="4">
    <source>
        <dbReference type="Proteomes" id="UP001143747"/>
    </source>
</evidence>
<accession>A0A9Q4KVN6</accession>
<dbReference type="SMART" id="SM00226">
    <property type="entry name" value="LMWPc"/>
    <property type="match status" value="1"/>
</dbReference>
<name>A0A9Q4KVN6_9EURY</name>
<dbReference type="AlphaFoldDB" id="A0A9Q4KVN6"/>
<dbReference type="Pfam" id="PF01451">
    <property type="entry name" value="LMWPc"/>
    <property type="match status" value="1"/>
</dbReference>
<dbReference type="InterPro" id="IPR036196">
    <property type="entry name" value="Ptyr_pPase_sf"/>
</dbReference>
<sequence>MTQDILFVCNHNAGRSQIAEAYLNARYGEQYTAFSAGNYPSSSMNAYTIRVMEEVGIPMAGHAPKSLEEFMGRQFDTIARLCDCSGTCLVLPPARRVIDHPISDPSQIEGSGGDVLEGFRRVRDLVFAWVDETFGAAAAGVTITWQRPDGPIPSVVLCSDTSRPLQEVIRDICSLLERQGIPCTITEEDGPVQLLFNNVPFEKIVPIYVPKTCSMCGTCDGSEGECSGGRRYEGIPESVVRLAAMKAGGLK</sequence>
<keyword evidence="4" id="KW-1185">Reference proteome</keyword>
<dbReference type="Gene3D" id="3.40.50.2300">
    <property type="match status" value="1"/>
</dbReference>
<organism evidence="3 4">
    <name type="scientific">Methanogenium marinum</name>
    <dbReference type="NCBI Taxonomy" id="348610"/>
    <lineage>
        <taxon>Archaea</taxon>
        <taxon>Methanobacteriati</taxon>
        <taxon>Methanobacteriota</taxon>
        <taxon>Stenosarchaea group</taxon>
        <taxon>Methanomicrobia</taxon>
        <taxon>Methanomicrobiales</taxon>
        <taxon>Methanomicrobiaceae</taxon>
        <taxon>Methanogenium</taxon>
    </lineage>
</organism>
<dbReference type="EMBL" id="JAKELO010000002">
    <property type="protein sequence ID" value="MDE4908490.1"/>
    <property type="molecule type" value="Genomic_DNA"/>
</dbReference>
<dbReference type="InterPro" id="IPR023485">
    <property type="entry name" value="Ptyr_pPase"/>
</dbReference>